<gene>
    <name evidence="2" type="ORF">MERR_LOCUS24357</name>
</gene>
<protein>
    <submittedName>
        <fullName evidence="2">Uncharacterized protein</fullName>
    </submittedName>
</protein>
<reference evidence="2" key="1">
    <citation type="submission" date="2020-01" db="EMBL/GenBank/DDBJ databases">
        <authorList>
            <person name="Mishra B."/>
        </authorList>
    </citation>
    <scope>NUCLEOTIDE SEQUENCE [LARGE SCALE GENOMIC DNA]</scope>
</reference>
<name>A0A6D2J2A8_9BRAS</name>
<dbReference type="Proteomes" id="UP000467841">
    <property type="component" value="Unassembled WGS sequence"/>
</dbReference>
<keyword evidence="3" id="KW-1185">Reference proteome</keyword>
<dbReference type="AlphaFoldDB" id="A0A6D2J2A8"/>
<evidence type="ECO:0000313" key="2">
    <source>
        <dbReference type="EMBL" id="CAA7037122.1"/>
    </source>
</evidence>
<proteinExistence type="predicted"/>
<feature type="region of interest" description="Disordered" evidence="1">
    <location>
        <begin position="1"/>
        <end position="24"/>
    </location>
</feature>
<accession>A0A6D2J2A8</accession>
<dbReference type="EMBL" id="CACVBM020001170">
    <property type="protein sequence ID" value="CAA7037122.1"/>
    <property type="molecule type" value="Genomic_DNA"/>
</dbReference>
<sequence>MLSAVGPKRNSLKAQDGGGGARGLPETMSIAVEIRRNCLKVKRVTRPLKAETEDEGIRTVSPEIGSVYRRDLARRTI</sequence>
<organism evidence="2 3">
    <name type="scientific">Microthlaspi erraticum</name>
    <dbReference type="NCBI Taxonomy" id="1685480"/>
    <lineage>
        <taxon>Eukaryota</taxon>
        <taxon>Viridiplantae</taxon>
        <taxon>Streptophyta</taxon>
        <taxon>Embryophyta</taxon>
        <taxon>Tracheophyta</taxon>
        <taxon>Spermatophyta</taxon>
        <taxon>Magnoliopsida</taxon>
        <taxon>eudicotyledons</taxon>
        <taxon>Gunneridae</taxon>
        <taxon>Pentapetalae</taxon>
        <taxon>rosids</taxon>
        <taxon>malvids</taxon>
        <taxon>Brassicales</taxon>
        <taxon>Brassicaceae</taxon>
        <taxon>Coluteocarpeae</taxon>
        <taxon>Microthlaspi</taxon>
    </lineage>
</organism>
<comment type="caution">
    <text evidence="2">The sequence shown here is derived from an EMBL/GenBank/DDBJ whole genome shotgun (WGS) entry which is preliminary data.</text>
</comment>
<evidence type="ECO:0000313" key="3">
    <source>
        <dbReference type="Proteomes" id="UP000467841"/>
    </source>
</evidence>
<evidence type="ECO:0000256" key="1">
    <source>
        <dbReference type="SAM" id="MobiDB-lite"/>
    </source>
</evidence>